<dbReference type="PATRIC" id="fig|1612624.7.peg.1190"/>
<reference evidence="9 10" key="1">
    <citation type="journal article" date="2016" name="Syst. Appl. Microbiol.">
        <title>Pararhizobium polonicum sp. nov. isolated from tumors on stone fruit rootstocks.</title>
        <authorList>
            <person name="Pulawska J."/>
            <person name="Kuzmanovic N."/>
            <person name="Willems A."/>
            <person name="Pothier J.F."/>
        </authorList>
    </citation>
    <scope>NUCLEOTIDE SEQUENCE [LARGE SCALE GENOMIC DNA]</scope>
    <source>
        <strain evidence="9 10">F5.1</strain>
    </source>
</reference>
<comment type="subcellular location">
    <subcellularLocation>
        <location evidence="1">Cell membrane</location>
        <topology evidence="1">Multi-pass membrane protein</topology>
    </subcellularLocation>
</comment>
<evidence type="ECO:0000256" key="6">
    <source>
        <dbReference type="ARBA" id="ARBA00023136"/>
    </source>
</evidence>
<evidence type="ECO:0000256" key="5">
    <source>
        <dbReference type="ARBA" id="ARBA00022989"/>
    </source>
</evidence>
<evidence type="ECO:0000256" key="4">
    <source>
        <dbReference type="ARBA" id="ARBA00022692"/>
    </source>
</evidence>
<evidence type="ECO:0000259" key="8">
    <source>
        <dbReference type="PROSITE" id="PS50850"/>
    </source>
</evidence>
<feature type="transmembrane region" description="Helical" evidence="7">
    <location>
        <begin position="239"/>
        <end position="261"/>
    </location>
</feature>
<evidence type="ECO:0000256" key="1">
    <source>
        <dbReference type="ARBA" id="ARBA00004651"/>
    </source>
</evidence>
<evidence type="ECO:0000313" key="9">
    <source>
        <dbReference type="EMBL" id="OBZ97160.1"/>
    </source>
</evidence>
<dbReference type="SUPFAM" id="SSF103473">
    <property type="entry name" value="MFS general substrate transporter"/>
    <property type="match status" value="1"/>
</dbReference>
<evidence type="ECO:0000256" key="2">
    <source>
        <dbReference type="ARBA" id="ARBA00022448"/>
    </source>
</evidence>
<keyword evidence="10" id="KW-1185">Reference proteome</keyword>
<keyword evidence="2" id="KW-0813">Transport</keyword>
<dbReference type="PANTHER" id="PTHR23513:SF11">
    <property type="entry name" value="STAPHYLOFERRIN A TRANSPORTER"/>
    <property type="match status" value="1"/>
</dbReference>
<sequence length="421" mass="44454">MWPSGPDVSLFRSPLKSRLVRLLAGGQFAAYTAGNCLSLLGTWMQRIACSLLVWDMTHSPLWLGILAAADLLPTVLIGPIGGLAVDRWDALKINRLCQFGLAAIAALMTALIYLDLLNLGLLISIIAIQGCVIALGQPARMTIVQELVPRDDVPMAVAINSMNVNLARLVGPALAGLMIVMVDVSLVFLFNTVVTCLFVVVLQRIAPQQRTSKTRASKSVTAEIMEGFGYVISNPGMRLMLALLLAGGVLIRAIAEMLPAFAANLSSVPATGLAVLTSSMAFGSVIAGLTMNAYVSTVRLPFQITVAWAMSACAAGCFILADTILTLAIFAMLMGYLTSVSMIATQTYVQLGAPPSIRGRALSVHGLVFRASPSLGAVVLGLSSDVLGLRVPIICSAAAMLIVTLALLPKVSRMEFRPDES</sequence>
<feature type="domain" description="Major facilitator superfamily (MFS) profile" evidence="8">
    <location>
        <begin position="22"/>
        <end position="415"/>
    </location>
</feature>
<dbReference type="STRING" id="1612624.ADU59_05690"/>
<dbReference type="PANTHER" id="PTHR23513">
    <property type="entry name" value="INTEGRAL MEMBRANE EFFLUX PROTEIN-RELATED"/>
    <property type="match status" value="1"/>
</dbReference>
<dbReference type="PROSITE" id="PS50850">
    <property type="entry name" value="MFS"/>
    <property type="match status" value="1"/>
</dbReference>
<feature type="transmembrane region" description="Helical" evidence="7">
    <location>
        <begin position="157"/>
        <end position="180"/>
    </location>
</feature>
<name>A0A1C7P7G7_9HYPH</name>
<dbReference type="GO" id="GO:0005886">
    <property type="term" value="C:plasma membrane"/>
    <property type="evidence" value="ECO:0007669"/>
    <property type="project" value="UniProtKB-SubCell"/>
</dbReference>
<evidence type="ECO:0000256" key="3">
    <source>
        <dbReference type="ARBA" id="ARBA00022475"/>
    </source>
</evidence>
<organism evidence="9 10">
    <name type="scientific">Pararhizobium polonicum</name>
    <dbReference type="NCBI Taxonomy" id="1612624"/>
    <lineage>
        <taxon>Bacteria</taxon>
        <taxon>Pseudomonadati</taxon>
        <taxon>Pseudomonadota</taxon>
        <taxon>Alphaproteobacteria</taxon>
        <taxon>Hyphomicrobiales</taxon>
        <taxon>Rhizobiaceae</taxon>
        <taxon>Rhizobium/Agrobacterium group</taxon>
        <taxon>Pararhizobium</taxon>
    </lineage>
</organism>
<dbReference type="AlphaFoldDB" id="A0A1C7P7G7"/>
<gene>
    <name evidence="9" type="ORF">ADU59_05690</name>
</gene>
<dbReference type="Proteomes" id="UP000093111">
    <property type="component" value="Unassembled WGS sequence"/>
</dbReference>
<feature type="transmembrane region" description="Helical" evidence="7">
    <location>
        <begin position="389"/>
        <end position="408"/>
    </location>
</feature>
<feature type="transmembrane region" description="Helical" evidence="7">
    <location>
        <begin position="327"/>
        <end position="349"/>
    </location>
</feature>
<keyword evidence="6 7" id="KW-0472">Membrane</keyword>
<evidence type="ECO:0000256" key="7">
    <source>
        <dbReference type="SAM" id="Phobius"/>
    </source>
</evidence>
<dbReference type="InterPro" id="IPR010290">
    <property type="entry name" value="TM_effector"/>
</dbReference>
<comment type="caution">
    <text evidence="9">The sequence shown here is derived from an EMBL/GenBank/DDBJ whole genome shotgun (WGS) entry which is preliminary data.</text>
</comment>
<keyword evidence="5 7" id="KW-1133">Transmembrane helix</keyword>
<feature type="transmembrane region" description="Helical" evidence="7">
    <location>
        <begin position="119"/>
        <end position="136"/>
    </location>
</feature>
<accession>A0A1C7P7G7</accession>
<keyword evidence="4 7" id="KW-0812">Transmembrane</keyword>
<dbReference type="EMBL" id="LGLV01000004">
    <property type="protein sequence ID" value="OBZ97160.1"/>
    <property type="molecule type" value="Genomic_DNA"/>
</dbReference>
<dbReference type="Gene3D" id="1.20.1250.20">
    <property type="entry name" value="MFS general substrate transporter like domains"/>
    <property type="match status" value="1"/>
</dbReference>
<feature type="transmembrane region" description="Helical" evidence="7">
    <location>
        <begin position="96"/>
        <end position="113"/>
    </location>
</feature>
<feature type="transmembrane region" description="Helical" evidence="7">
    <location>
        <begin position="273"/>
        <end position="295"/>
    </location>
</feature>
<dbReference type="CDD" id="cd06173">
    <property type="entry name" value="MFS_MefA_like"/>
    <property type="match status" value="1"/>
</dbReference>
<protein>
    <recommendedName>
        <fullName evidence="8">Major facilitator superfamily (MFS) profile domain-containing protein</fullName>
    </recommendedName>
</protein>
<dbReference type="InterPro" id="IPR036259">
    <property type="entry name" value="MFS_trans_sf"/>
</dbReference>
<feature type="transmembrane region" description="Helical" evidence="7">
    <location>
        <begin position="186"/>
        <end position="206"/>
    </location>
</feature>
<keyword evidence="3" id="KW-1003">Cell membrane</keyword>
<dbReference type="InterPro" id="IPR020846">
    <property type="entry name" value="MFS_dom"/>
</dbReference>
<dbReference type="GO" id="GO:0022857">
    <property type="term" value="F:transmembrane transporter activity"/>
    <property type="evidence" value="ECO:0007669"/>
    <property type="project" value="InterPro"/>
</dbReference>
<feature type="transmembrane region" description="Helical" evidence="7">
    <location>
        <begin position="61"/>
        <end position="84"/>
    </location>
</feature>
<dbReference type="Pfam" id="PF05977">
    <property type="entry name" value="MFS_3"/>
    <property type="match status" value="1"/>
</dbReference>
<proteinExistence type="predicted"/>
<evidence type="ECO:0000313" key="10">
    <source>
        <dbReference type="Proteomes" id="UP000093111"/>
    </source>
</evidence>